<name>A0A0P0CZQ3_9BACT</name>
<dbReference type="AlphaFoldDB" id="A0A0P0CZQ3"/>
<protein>
    <recommendedName>
        <fullName evidence="3">Macroglobulin domain-containing protein</fullName>
    </recommendedName>
</protein>
<evidence type="ECO:0000313" key="1">
    <source>
        <dbReference type="EMBL" id="ALJ00250.1"/>
    </source>
</evidence>
<dbReference type="PATRIC" id="fig|512763.3.peg.3593"/>
<evidence type="ECO:0000313" key="2">
    <source>
        <dbReference type="Proteomes" id="UP000061382"/>
    </source>
</evidence>
<dbReference type="KEGG" id="rti:DC20_16325"/>
<gene>
    <name evidence="1" type="ORF">DC20_16325</name>
</gene>
<dbReference type="Gene3D" id="2.60.40.1930">
    <property type="match status" value="1"/>
</dbReference>
<sequence>MGLALLQSTAGDVLGQTASLPNLLTNFKEHGIKSVQEKVFLHLDRPSYVSGDILWFKVYNVEGTFHTPFDLSKVAYVEVLDAEQKPVVQGKVALKYGTGNGSFVLPTSLSAGNYTVRAYTNWMKNFSPDYYFEQPITIINTFQPLNLPPVTDTASFAIQFFPEGGNLVKGFTSKVAFKGVNSNTGKGANFQGEVLDQSGTTVATFLPSKLGIGHFSFTPTISTDYTAVVRFPNGKVVRQKLPVVQEQGYTLGLEEKKPGELVLTARTSDQQQGSLYLLGHTRHAAIVAATAQPVNGLATFSVVKDSLTTGITHFTVFNSQLKPVAERLYFKYPTQQLEIDLAVSKPSFATREQVTLEVLTHREKGTPTTAELSLAVFKQDSLNPHNLADIKAYLWLSSDLKGTVENPSSYFTQAGPQAEQALDNLMLTHGWSRFTWDEVLSPQPPAYSFLPEYQGHLIKGKVTNVATGEPARKIRTYLSSPGKNIRFYSSVSTDNGLVLFDVKDFFGSKEVVVQTNFLKDSTYHFQLEDPFSTKYTARPLSALNVDSTSKDAIYARHLDVQAQNIYFEKYLNRYRAPGIDSLPFYGNPSKHYFLDDFTRFKVMEEVMREYVPGVMVRKRRGNFHFLVMDNPRRIFFEEDPLVLLDGVPVFDTNKIMAFDPLKIERLDVMESKYYNGSLVSHGVVSYTTYKGDLAGFPLDTRALLQEYEGLQLQREFYAPTYSTDEQKLSRLPDWRNLLYWSPNLITGENGKASSQFYTADQAGTYTIFIQGLTREGLPGSKMVTFEVKKPL</sequence>
<dbReference type="Proteomes" id="UP000061382">
    <property type="component" value="Chromosome"/>
</dbReference>
<dbReference type="EMBL" id="CP012643">
    <property type="protein sequence ID" value="ALJ00250.1"/>
    <property type="molecule type" value="Genomic_DNA"/>
</dbReference>
<keyword evidence="2" id="KW-1185">Reference proteome</keyword>
<dbReference type="STRING" id="512763.DC20_16325"/>
<evidence type="ECO:0008006" key="3">
    <source>
        <dbReference type="Google" id="ProtNLM"/>
    </source>
</evidence>
<reference evidence="1 2" key="1">
    <citation type="submission" date="2015-08" db="EMBL/GenBank/DDBJ databases">
        <title>Complete genome sequence of Rufibacter tibetensis strain 1351t, a radiation-resistant bacterium from tibet plateau.</title>
        <authorList>
            <person name="Dai J."/>
        </authorList>
    </citation>
    <scope>NUCLEOTIDE SEQUENCE [LARGE SCALE GENOMIC DNA]</scope>
    <source>
        <strain evidence="1 2">1351</strain>
    </source>
</reference>
<proteinExistence type="predicted"/>
<organism evidence="1 2">
    <name type="scientific">Rufibacter tibetensis</name>
    <dbReference type="NCBI Taxonomy" id="512763"/>
    <lineage>
        <taxon>Bacteria</taxon>
        <taxon>Pseudomonadati</taxon>
        <taxon>Bacteroidota</taxon>
        <taxon>Cytophagia</taxon>
        <taxon>Cytophagales</taxon>
        <taxon>Hymenobacteraceae</taxon>
        <taxon>Rufibacter</taxon>
    </lineage>
</organism>
<accession>A0A0P0CZQ3</accession>